<dbReference type="RefSeq" id="WP_168148276.1">
    <property type="nucleotide sequence ID" value="NZ_JAAVXB010000005.1"/>
</dbReference>
<dbReference type="Gene3D" id="3.40.50.2300">
    <property type="match status" value="1"/>
</dbReference>
<feature type="modified residue" description="4-aspartylphosphate" evidence="1">
    <location>
        <position position="58"/>
    </location>
</feature>
<dbReference type="EMBL" id="JAAVXB010000005">
    <property type="protein sequence ID" value="NKF22964.1"/>
    <property type="molecule type" value="Genomic_DNA"/>
</dbReference>
<keyword evidence="1" id="KW-0597">Phosphoprotein</keyword>
<proteinExistence type="predicted"/>
<dbReference type="PANTHER" id="PTHR33121">
    <property type="entry name" value="CYCLIC DI-GMP PHOSPHODIESTERASE PDEF"/>
    <property type="match status" value="1"/>
</dbReference>
<dbReference type="PANTHER" id="PTHR33121:SF71">
    <property type="entry name" value="OXYGEN SENSOR PROTEIN DOSP"/>
    <property type="match status" value="1"/>
</dbReference>
<evidence type="ECO:0000259" key="2">
    <source>
        <dbReference type="PROSITE" id="PS50110"/>
    </source>
</evidence>
<gene>
    <name evidence="4" type="ORF">G7Y82_11595</name>
</gene>
<dbReference type="Pfam" id="PF00072">
    <property type="entry name" value="Response_reg"/>
    <property type="match status" value="1"/>
</dbReference>
<evidence type="ECO:0000256" key="1">
    <source>
        <dbReference type="PROSITE-ProRule" id="PRU00169"/>
    </source>
</evidence>
<dbReference type="CDD" id="cd01948">
    <property type="entry name" value="EAL"/>
    <property type="match status" value="1"/>
</dbReference>
<dbReference type="InterPro" id="IPR011006">
    <property type="entry name" value="CheY-like_superfamily"/>
</dbReference>
<dbReference type="PROSITE" id="PS50883">
    <property type="entry name" value="EAL"/>
    <property type="match status" value="1"/>
</dbReference>
<dbReference type="PROSITE" id="PS50110">
    <property type="entry name" value="RESPONSE_REGULATORY"/>
    <property type="match status" value="1"/>
</dbReference>
<feature type="domain" description="Response regulatory" evidence="2">
    <location>
        <begin position="9"/>
        <end position="128"/>
    </location>
</feature>
<dbReference type="InterPro" id="IPR001789">
    <property type="entry name" value="Sig_transdc_resp-reg_receiver"/>
</dbReference>
<dbReference type="GO" id="GO:0000160">
    <property type="term" value="P:phosphorelay signal transduction system"/>
    <property type="evidence" value="ECO:0007669"/>
    <property type="project" value="InterPro"/>
</dbReference>
<feature type="domain" description="EAL" evidence="3">
    <location>
        <begin position="142"/>
        <end position="394"/>
    </location>
</feature>
<sequence>MSMLDPGRRLLVLDDEVAVGQIVAMAARGAGFEARATTSATEFFDMLAEWQPTHLAIDLMMPDMDGIEVLRRLGEDHCQARTIVMSGVGGQILGAARRLASEHGLDIAGVLTKPFSPRDLRTLLSSTGPAPGADRDAGNPDFVVTEAELRRALDERELQVYYQPRVECLSGRLVGFEALLRWPHPGAGMIMPDRFIDLAERCGIIAELTDYVVEQAFTWLAHSHPGGSWALSVNLSPRMLADLGVADHLLEIGRRLDIDPQRIVFEVTESVAMERPTVTLDVLTRLRINGFQLAIDDFGSGYSSMLQLVRLPFSELKVDKSFALRASQSTESRAVIKAAVDLGHSLGLTVTAEGVDDQATLSFLCSVGCDVAQGFLFSRALPAELADAWLEQRRLA</sequence>
<dbReference type="SMART" id="SM00052">
    <property type="entry name" value="EAL"/>
    <property type="match status" value="1"/>
</dbReference>
<dbReference type="SUPFAM" id="SSF52172">
    <property type="entry name" value="CheY-like"/>
    <property type="match status" value="1"/>
</dbReference>
<dbReference type="SMART" id="SM00448">
    <property type="entry name" value="REC"/>
    <property type="match status" value="1"/>
</dbReference>
<protein>
    <submittedName>
        <fullName evidence="4">EAL domain-containing response regulator</fullName>
    </submittedName>
</protein>
<dbReference type="GO" id="GO:0071111">
    <property type="term" value="F:cyclic-guanylate-specific phosphodiesterase activity"/>
    <property type="evidence" value="ECO:0007669"/>
    <property type="project" value="InterPro"/>
</dbReference>
<dbReference type="AlphaFoldDB" id="A0A969WAK2"/>
<dbReference type="Pfam" id="PF00563">
    <property type="entry name" value="EAL"/>
    <property type="match status" value="1"/>
</dbReference>
<dbReference type="InterPro" id="IPR035919">
    <property type="entry name" value="EAL_sf"/>
</dbReference>
<evidence type="ECO:0000313" key="4">
    <source>
        <dbReference type="EMBL" id="NKF22964.1"/>
    </source>
</evidence>
<evidence type="ECO:0000259" key="3">
    <source>
        <dbReference type="PROSITE" id="PS50883"/>
    </source>
</evidence>
<dbReference type="InterPro" id="IPR050706">
    <property type="entry name" value="Cyclic-di-GMP_PDE-like"/>
</dbReference>
<dbReference type="Gene3D" id="3.20.20.450">
    <property type="entry name" value="EAL domain"/>
    <property type="match status" value="1"/>
</dbReference>
<dbReference type="Proteomes" id="UP000653472">
    <property type="component" value="Unassembled WGS sequence"/>
</dbReference>
<dbReference type="SUPFAM" id="SSF141868">
    <property type="entry name" value="EAL domain-like"/>
    <property type="match status" value="1"/>
</dbReference>
<evidence type="ECO:0000313" key="5">
    <source>
        <dbReference type="Proteomes" id="UP000653472"/>
    </source>
</evidence>
<comment type="caution">
    <text evidence="4">The sequence shown here is derived from an EMBL/GenBank/DDBJ whole genome shotgun (WGS) entry which is preliminary data.</text>
</comment>
<dbReference type="InterPro" id="IPR001633">
    <property type="entry name" value="EAL_dom"/>
</dbReference>
<organism evidence="4 5">
    <name type="scientific">Solimonas marina</name>
    <dbReference type="NCBI Taxonomy" id="2714601"/>
    <lineage>
        <taxon>Bacteria</taxon>
        <taxon>Pseudomonadati</taxon>
        <taxon>Pseudomonadota</taxon>
        <taxon>Gammaproteobacteria</taxon>
        <taxon>Nevskiales</taxon>
        <taxon>Nevskiaceae</taxon>
        <taxon>Solimonas</taxon>
    </lineage>
</organism>
<accession>A0A969WAK2</accession>
<reference evidence="4" key="1">
    <citation type="submission" date="2020-03" db="EMBL/GenBank/DDBJ databases">
        <title>Solimonas marina sp. nov., isolated from deep seawater of the Pacific Ocean.</title>
        <authorList>
            <person name="Liu X."/>
            <person name="Lai Q."/>
            <person name="Sun F."/>
            <person name="Gai Y."/>
            <person name="Li G."/>
            <person name="Shao Z."/>
        </authorList>
    </citation>
    <scope>NUCLEOTIDE SEQUENCE</scope>
    <source>
        <strain evidence="4">C16B3</strain>
    </source>
</reference>
<keyword evidence="5" id="KW-1185">Reference proteome</keyword>
<name>A0A969WAK2_9GAMM</name>